<dbReference type="Pfam" id="PF03235">
    <property type="entry name" value="GmrSD_N"/>
    <property type="match status" value="1"/>
</dbReference>
<keyword evidence="3" id="KW-1185">Reference proteome</keyword>
<reference evidence="2 3" key="1">
    <citation type="submission" date="2014-04" db="EMBL/GenBank/DDBJ databases">
        <title>Marinobacterium kochiensis sp. nov., isolated from sediment sample collected from Kochi backwaters in Kerala, India.</title>
        <authorList>
            <person name="Singh A."/>
            <person name="Pinnaka A.K."/>
        </authorList>
    </citation>
    <scope>NUCLEOTIDE SEQUENCE [LARGE SCALE GENOMIC DNA]</scope>
    <source>
        <strain evidence="2 3">AK27</strain>
    </source>
</reference>
<feature type="domain" description="GmrSD restriction endonucleases N-terminal" evidence="1">
    <location>
        <begin position="31"/>
        <end position="172"/>
    </location>
</feature>
<gene>
    <name evidence="2" type="ORF">ADIMK_2533</name>
</gene>
<dbReference type="PATRIC" id="fig|1232683.4.peg.2485"/>
<dbReference type="AlphaFoldDB" id="A0A081FWV4"/>
<dbReference type="RefSeq" id="WP_036188730.1">
    <property type="nucleotide sequence ID" value="NZ_JMQN01000040.1"/>
</dbReference>
<name>A0A081FWV4_9GAMM</name>
<proteinExistence type="predicted"/>
<evidence type="ECO:0000313" key="3">
    <source>
        <dbReference type="Proteomes" id="UP000028252"/>
    </source>
</evidence>
<dbReference type="PANTHER" id="PTHR39639">
    <property type="entry name" value="CHROMOSOME 16, WHOLE GENOME SHOTGUN SEQUENCE"/>
    <property type="match status" value="1"/>
</dbReference>
<evidence type="ECO:0000313" key="2">
    <source>
        <dbReference type="EMBL" id="KEA63009.1"/>
    </source>
</evidence>
<dbReference type="OrthoDB" id="7802453at2"/>
<comment type="caution">
    <text evidence="2">The sequence shown here is derived from an EMBL/GenBank/DDBJ whole genome shotgun (WGS) entry which is preliminary data.</text>
</comment>
<sequence length="358" mass="41499">MDIEKEINDRVGEVRTDTLDLSFGEIVNLHVNNELIIQPEYQRLFRWSDQQKSHLIESVLLELPIPQIFVIENEDGVFELIDGLQRVSTILQFVEPQSIEKEPLKLQGCTLISGLNNYYFHDMPLSLRLRLKRTSIRTVVIKKQSKGFLRYEMFKRLNTGGANLEPQEVRNCSARMLGEEGVKFYTFITNLSKRSYFSECTKSLPDAEKEKKGLEELVLRFFATKNYRDKFKGSVRDWLDDYMEAILLDKIDFDYDKEELDFENVFKISYLKLTENAFLRYRSGNPVGSLPPAYFEAISMGVFNTLDVIESKSKKDLRNKITEIVQSADFRAVTGPGANSREKLQKRIDIVEKGILSI</sequence>
<protein>
    <recommendedName>
        <fullName evidence="1">GmrSD restriction endonucleases N-terminal domain-containing protein</fullName>
    </recommendedName>
</protein>
<dbReference type="PANTHER" id="PTHR39639:SF1">
    <property type="entry name" value="DUF262 DOMAIN-CONTAINING PROTEIN"/>
    <property type="match status" value="1"/>
</dbReference>
<organism evidence="2 3">
    <name type="scientific">Marinobacterium lacunae</name>
    <dbReference type="NCBI Taxonomy" id="1232683"/>
    <lineage>
        <taxon>Bacteria</taxon>
        <taxon>Pseudomonadati</taxon>
        <taxon>Pseudomonadota</taxon>
        <taxon>Gammaproteobacteria</taxon>
        <taxon>Oceanospirillales</taxon>
        <taxon>Oceanospirillaceae</taxon>
        <taxon>Marinobacterium</taxon>
    </lineage>
</organism>
<dbReference type="Proteomes" id="UP000028252">
    <property type="component" value="Unassembled WGS sequence"/>
</dbReference>
<dbReference type="InterPro" id="IPR004919">
    <property type="entry name" value="GmrSD_N"/>
</dbReference>
<dbReference type="STRING" id="1232683.ADIMK_2533"/>
<dbReference type="EMBL" id="JMQN01000040">
    <property type="protein sequence ID" value="KEA63009.1"/>
    <property type="molecule type" value="Genomic_DNA"/>
</dbReference>
<dbReference type="eggNOG" id="COG1479">
    <property type="taxonomic scope" value="Bacteria"/>
</dbReference>
<evidence type="ECO:0000259" key="1">
    <source>
        <dbReference type="Pfam" id="PF03235"/>
    </source>
</evidence>
<accession>A0A081FWV4</accession>